<evidence type="ECO:0000313" key="3">
    <source>
        <dbReference type="EMBL" id="RWU82277.1"/>
    </source>
</evidence>
<dbReference type="STRING" id="1210046.B277_04909"/>
<evidence type="ECO:0000313" key="4">
    <source>
        <dbReference type="Proteomes" id="UP000004474"/>
    </source>
</evidence>
<dbReference type="AlphaFoldDB" id="K1DZU5"/>
<dbReference type="OrthoDB" id="4872318at2"/>
<name>K1DZU5_9MICO</name>
<protein>
    <submittedName>
        <fullName evidence="3">Pilus assembly protein TadE</fullName>
    </submittedName>
</protein>
<dbReference type="NCBIfam" id="TIGR03816">
    <property type="entry name" value="tadE_like_DECH"/>
    <property type="match status" value="1"/>
</dbReference>
<reference evidence="2 4" key="2">
    <citation type="journal article" date="2012" name="J. Bacteriol.">
        <title>Genome Sequence of Janibacter hoylei MTCC8307, Isolated from the Stratospheric Air.</title>
        <authorList>
            <person name="Pawar S.P."/>
            <person name="Dhotre D.P."/>
            <person name="Shetty S.A."/>
            <person name="Chowdhury S.P."/>
            <person name="Chaudhari B.L."/>
            <person name="Shouche Y.S."/>
        </authorList>
    </citation>
    <scope>NUCLEOTIDE SEQUENCE [LARGE SCALE GENOMIC DNA]</scope>
    <source>
        <strain evidence="2 4">PVAS-1</strain>
    </source>
</reference>
<dbReference type="EMBL" id="ALWX01000018">
    <property type="protein sequence ID" value="EKA61939.1"/>
    <property type="molecule type" value="Genomic_DNA"/>
</dbReference>
<accession>K1DZU5</accession>
<proteinExistence type="predicted"/>
<dbReference type="RefSeq" id="WP_007925714.1">
    <property type="nucleotide sequence ID" value="NZ_ALWX01000018.1"/>
</dbReference>
<dbReference type="Proteomes" id="UP000004474">
    <property type="component" value="Unassembled WGS sequence"/>
</dbReference>
<gene>
    <name evidence="2" type="ORF">B277_04909</name>
    <name evidence="3" type="ORF">CWN80_12110</name>
</gene>
<comment type="caution">
    <text evidence="2">The sequence shown here is derived from an EMBL/GenBank/DDBJ whole genome shotgun (WGS) entry which is preliminary data.</text>
</comment>
<evidence type="ECO:0000256" key="1">
    <source>
        <dbReference type="SAM" id="MobiDB-lite"/>
    </source>
</evidence>
<reference evidence="3 5" key="1">
    <citation type="journal article" date="2009" name="Int. J. Syst. Evol. Microbiol.">
        <title>Janibacter hoylei sp. nov., Bacillus isronensis sp. nov. and Bacillus aryabhattai sp. nov., isolated from cryotubes used for collecting air from the upper atmosphere.</title>
        <authorList>
            <person name="Shivaji S."/>
            <person name="Chaturvedi P."/>
            <person name="Begum Z."/>
            <person name="Pindi P.K."/>
            <person name="Manorama R."/>
            <person name="Padmanaban D.A."/>
            <person name="Shouche Y.S."/>
            <person name="Pawar S."/>
            <person name="Vaishampayan P."/>
            <person name="Dutt C.B."/>
            <person name="Datta G.N."/>
            <person name="Manchanda R.K."/>
            <person name="Rao U.R."/>
            <person name="Bhargava P.M."/>
            <person name="Narlikar J.V."/>
        </authorList>
    </citation>
    <scope>NUCLEOTIDE SEQUENCE [LARGE SCALE GENOMIC DNA]</scope>
    <source>
        <strain evidence="3 5">PVAS-1</strain>
    </source>
</reference>
<sequence>MTRRDLHAEAGSSTIMSLALIAVLLTVTVAALAVLSAVRAAHIARSAADLSALAGAIEYQASLDASAACAESYRLAQRHDVRLLDCRVTGDGDVTVTVAARIPLRLGGVGPEQAEGRARAGPQPDQTAVGGLLDGP</sequence>
<evidence type="ECO:0000313" key="2">
    <source>
        <dbReference type="EMBL" id="EKA61939.1"/>
    </source>
</evidence>
<dbReference type="PATRIC" id="fig|1210046.3.peg.951"/>
<feature type="region of interest" description="Disordered" evidence="1">
    <location>
        <begin position="110"/>
        <end position="136"/>
    </location>
</feature>
<evidence type="ECO:0000313" key="5">
    <source>
        <dbReference type="Proteomes" id="UP000288711"/>
    </source>
</evidence>
<keyword evidence="5" id="KW-1185">Reference proteome</keyword>
<dbReference type="Proteomes" id="UP000288711">
    <property type="component" value="Unassembled WGS sequence"/>
</dbReference>
<reference evidence="3" key="3">
    <citation type="submission" date="2017-11" db="EMBL/GenBank/DDBJ databases">
        <authorList>
            <person name="Seuylemezian A."/>
            <person name="Cooper K."/>
            <person name="Vaishampayan P."/>
        </authorList>
    </citation>
    <scope>NUCLEOTIDE SEQUENCE</scope>
    <source>
        <strain evidence="3">PVAS-1</strain>
    </source>
</reference>
<dbReference type="EMBL" id="PIPF01000011">
    <property type="protein sequence ID" value="RWU82277.1"/>
    <property type="molecule type" value="Genomic_DNA"/>
</dbReference>
<organism evidence="2 4">
    <name type="scientific">Janibacter hoylei PVAS-1</name>
    <dbReference type="NCBI Taxonomy" id="1210046"/>
    <lineage>
        <taxon>Bacteria</taxon>
        <taxon>Bacillati</taxon>
        <taxon>Actinomycetota</taxon>
        <taxon>Actinomycetes</taxon>
        <taxon>Micrococcales</taxon>
        <taxon>Intrasporangiaceae</taxon>
        <taxon>Janibacter</taxon>
    </lineage>
</organism>
<dbReference type="eggNOG" id="ENOG5033B4F">
    <property type="taxonomic scope" value="Bacteria"/>
</dbReference>
<dbReference type="InterPro" id="IPR021202">
    <property type="entry name" value="Rv3654c-like"/>
</dbReference>